<dbReference type="AlphaFoldDB" id="A0A2U8WRI1"/>
<keyword evidence="3" id="KW-1185">Reference proteome</keyword>
<accession>A0A2U8WRI1</accession>
<dbReference type="EMBL" id="CP029553">
    <property type="protein sequence ID" value="AWN47812.1"/>
    <property type="molecule type" value="Genomic_DNA"/>
</dbReference>
<reference evidence="2 3" key="1">
    <citation type="submission" date="2018-05" db="EMBL/GenBank/DDBJ databases">
        <title>Complete Genome Sequence of Methylobacterium sp. 17Sr1-28.</title>
        <authorList>
            <person name="Srinivasan S."/>
        </authorList>
    </citation>
    <scope>NUCLEOTIDE SEQUENCE [LARGE SCALE GENOMIC DNA]</scope>
    <source>
        <strain evidence="2 3">17Sr1-28</strain>
    </source>
</reference>
<dbReference type="KEGG" id="mtea:DK419_17040"/>
<dbReference type="Proteomes" id="UP000245444">
    <property type="component" value="Chromosome"/>
</dbReference>
<sequence length="62" mass="6609">MTQGIAAAASHYGHFMFRESNAEGTDTFFDHAINGPNAAGRSVTPDAILRPPRSSPSTEEMS</sequence>
<gene>
    <name evidence="2" type="ORF">DK419_17040</name>
</gene>
<feature type="region of interest" description="Disordered" evidence="1">
    <location>
        <begin position="36"/>
        <end position="62"/>
    </location>
</feature>
<evidence type="ECO:0000313" key="3">
    <source>
        <dbReference type="Proteomes" id="UP000245444"/>
    </source>
</evidence>
<organism evidence="2 3">
    <name type="scientific">Methylobacterium terrae</name>
    <dbReference type="NCBI Taxonomy" id="2202827"/>
    <lineage>
        <taxon>Bacteria</taxon>
        <taxon>Pseudomonadati</taxon>
        <taxon>Pseudomonadota</taxon>
        <taxon>Alphaproteobacteria</taxon>
        <taxon>Hyphomicrobiales</taxon>
        <taxon>Methylobacteriaceae</taxon>
        <taxon>Methylobacterium</taxon>
    </lineage>
</organism>
<proteinExistence type="predicted"/>
<name>A0A2U8WRI1_9HYPH</name>
<protein>
    <submittedName>
        <fullName evidence="2">Uncharacterized protein</fullName>
    </submittedName>
</protein>
<evidence type="ECO:0000256" key="1">
    <source>
        <dbReference type="SAM" id="MobiDB-lite"/>
    </source>
</evidence>
<evidence type="ECO:0000313" key="2">
    <source>
        <dbReference type="EMBL" id="AWN47812.1"/>
    </source>
</evidence>